<dbReference type="GO" id="GO:0003677">
    <property type="term" value="F:DNA binding"/>
    <property type="evidence" value="ECO:0007669"/>
    <property type="project" value="InterPro"/>
</dbReference>
<feature type="domain" description="DNA polymerase beta palm" evidence="3">
    <location>
        <begin position="33"/>
        <end position="103"/>
    </location>
</feature>
<name>X0Z5Y1_9ZZZZ</name>
<dbReference type="Gene3D" id="3.30.460.10">
    <property type="entry name" value="Beta Polymerase, domain 2"/>
    <property type="match status" value="1"/>
</dbReference>
<dbReference type="InterPro" id="IPR043519">
    <property type="entry name" value="NT_sf"/>
</dbReference>
<protein>
    <recommendedName>
        <fullName evidence="3">DNA polymerase beta palm domain-containing protein</fullName>
    </recommendedName>
</protein>
<dbReference type="InterPro" id="IPR028207">
    <property type="entry name" value="DNA_pol_B_palm_palm"/>
</dbReference>
<comment type="caution">
    <text evidence="4">The sequence shown here is derived from an EMBL/GenBank/DDBJ whole genome shotgun (WGS) entry which is preliminary data.</text>
</comment>
<dbReference type="InterPro" id="IPR022312">
    <property type="entry name" value="DNA_pol_X"/>
</dbReference>
<dbReference type="GO" id="GO:0005634">
    <property type="term" value="C:nucleus"/>
    <property type="evidence" value="ECO:0007669"/>
    <property type="project" value="TreeGrafter"/>
</dbReference>
<evidence type="ECO:0000256" key="1">
    <source>
        <dbReference type="ARBA" id="ARBA00022634"/>
    </source>
</evidence>
<reference evidence="4" key="1">
    <citation type="journal article" date="2014" name="Front. Microbiol.">
        <title>High frequency of phylogenetically diverse reductive dehalogenase-homologous genes in deep subseafloor sedimentary metagenomes.</title>
        <authorList>
            <person name="Kawai M."/>
            <person name="Futagami T."/>
            <person name="Toyoda A."/>
            <person name="Takaki Y."/>
            <person name="Nishi S."/>
            <person name="Hori S."/>
            <person name="Arai W."/>
            <person name="Tsubouchi T."/>
            <person name="Morono Y."/>
            <person name="Uchiyama I."/>
            <person name="Ito T."/>
            <person name="Fujiyama A."/>
            <person name="Inagaki F."/>
            <person name="Takami H."/>
        </authorList>
    </citation>
    <scope>NUCLEOTIDE SEQUENCE</scope>
    <source>
        <strain evidence="4">Expedition CK06-06</strain>
    </source>
</reference>
<dbReference type="Pfam" id="PF14792">
    <property type="entry name" value="DNA_pol_B_palm"/>
    <property type="match status" value="1"/>
</dbReference>
<sequence>MRSISDIRKKGEKFLTANQIVGLKYYDDLLEPIPREYITIFHGVLNYVLNETYGKSSYKLEIAGSYRRGKETSGDIDCLITSNKLTLKDIVDTNDNLWDEFTKNPRMTILQKKMTKAISKIEKREKSKINKK</sequence>
<evidence type="ECO:0000256" key="2">
    <source>
        <dbReference type="ARBA" id="ARBA00022705"/>
    </source>
</evidence>
<gene>
    <name evidence="4" type="ORF">S01H4_07787</name>
</gene>
<proteinExistence type="predicted"/>
<dbReference type="GO" id="GO:0003887">
    <property type="term" value="F:DNA-directed DNA polymerase activity"/>
    <property type="evidence" value="ECO:0007669"/>
    <property type="project" value="InterPro"/>
</dbReference>
<dbReference type="PRINTS" id="PR00870">
    <property type="entry name" value="DNAPOLXBETA"/>
</dbReference>
<keyword evidence="1" id="KW-0237">DNA synthesis</keyword>
<dbReference type="EMBL" id="BART01002588">
    <property type="protein sequence ID" value="GAG64519.1"/>
    <property type="molecule type" value="Genomic_DNA"/>
</dbReference>
<accession>X0Z5Y1</accession>
<keyword evidence="2" id="KW-0235">DNA replication</keyword>
<dbReference type="SUPFAM" id="SSF81301">
    <property type="entry name" value="Nucleotidyltransferase"/>
    <property type="match status" value="1"/>
</dbReference>
<dbReference type="AlphaFoldDB" id="X0Z5Y1"/>
<dbReference type="PANTHER" id="PTHR11276:SF28">
    <property type="entry name" value="DNA POLYMERASE LAMBDA"/>
    <property type="match status" value="1"/>
</dbReference>
<dbReference type="GO" id="GO:0006303">
    <property type="term" value="P:double-strand break repair via nonhomologous end joining"/>
    <property type="evidence" value="ECO:0007669"/>
    <property type="project" value="TreeGrafter"/>
</dbReference>
<organism evidence="4">
    <name type="scientific">marine sediment metagenome</name>
    <dbReference type="NCBI Taxonomy" id="412755"/>
    <lineage>
        <taxon>unclassified sequences</taxon>
        <taxon>metagenomes</taxon>
        <taxon>ecological metagenomes</taxon>
    </lineage>
</organism>
<dbReference type="InterPro" id="IPR002008">
    <property type="entry name" value="DNA_pol_X_beta-like"/>
</dbReference>
<evidence type="ECO:0000259" key="3">
    <source>
        <dbReference type="Pfam" id="PF14792"/>
    </source>
</evidence>
<dbReference type="Gene3D" id="1.10.150.20">
    <property type="entry name" value="5' to 3' exonuclease, C-terminal subdomain"/>
    <property type="match status" value="1"/>
</dbReference>
<dbReference type="PANTHER" id="PTHR11276">
    <property type="entry name" value="DNA POLYMERASE TYPE-X FAMILY MEMBER"/>
    <property type="match status" value="1"/>
</dbReference>
<evidence type="ECO:0000313" key="4">
    <source>
        <dbReference type="EMBL" id="GAG64519.1"/>
    </source>
</evidence>